<name>A0ABR0XNC2_REHGL</name>
<evidence type="ECO:0000313" key="5">
    <source>
        <dbReference type="Proteomes" id="UP001318860"/>
    </source>
</evidence>
<reference evidence="4" key="2">
    <citation type="submission" date="2024-01" db="EMBL/GenBank/DDBJ databases">
        <authorList>
            <person name="Ma L."/>
        </authorList>
    </citation>
    <scope>NUCLEOTIDE SEQUENCE</scope>
    <source>
        <strain evidence="4">DH-2019</strain>
        <tissue evidence="4">Leaves</tissue>
    </source>
</reference>
<dbReference type="EMBL" id="JABTTQ020000521">
    <property type="protein sequence ID" value="KAK6139116.1"/>
    <property type="molecule type" value="Genomic_DNA"/>
</dbReference>
<proteinExistence type="predicted"/>
<evidence type="ECO:0000256" key="1">
    <source>
        <dbReference type="SAM" id="MobiDB-lite"/>
    </source>
</evidence>
<dbReference type="PROSITE" id="PS51782">
    <property type="entry name" value="LYSM"/>
    <property type="match status" value="1"/>
</dbReference>
<dbReference type="CDD" id="cd00118">
    <property type="entry name" value="LysM"/>
    <property type="match status" value="1"/>
</dbReference>
<reference evidence="4 5" key="1">
    <citation type="journal article" date="2021" name="Comput. Struct. Biotechnol. J.">
        <title>De novo genome assembly of the potent medicinal plant Rehmannia glutinosa using nanopore technology.</title>
        <authorList>
            <person name="Ma L."/>
            <person name="Dong C."/>
            <person name="Song C."/>
            <person name="Wang X."/>
            <person name="Zheng X."/>
            <person name="Niu Y."/>
            <person name="Chen S."/>
            <person name="Feng W."/>
        </authorList>
    </citation>
    <scope>NUCLEOTIDE SEQUENCE [LARGE SCALE GENOMIC DNA]</scope>
    <source>
        <strain evidence="4">DH-2019</strain>
    </source>
</reference>
<evidence type="ECO:0000313" key="3">
    <source>
        <dbReference type="EMBL" id="KAK6139116.1"/>
    </source>
</evidence>
<evidence type="ECO:0000259" key="2">
    <source>
        <dbReference type="PROSITE" id="PS51782"/>
    </source>
</evidence>
<gene>
    <name evidence="4" type="ORF">DH2020_003912</name>
    <name evidence="3" type="ORF">DH2020_027139</name>
</gene>
<feature type="compositionally biased region" description="Low complexity" evidence="1">
    <location>
        <begin position="20"/>
        <end position="33"/>
    </location>
</feature>
<dbReference type="Pfam" id="PF01476">
    <property type="entry name" value="LysM"/>
    <property type="match status" value="1"/>
</dbReference>
<dbReference type="SMART" id="SM00257">
    <property type="entry name" value="LysM"/>
    <property type="match status" value="1"/>
</dbReference>
<feature type="compositionally biased region" description="Polar residues" evidence="1">
    <location>
        <begin position="114"/>
        <end position="123"/>
    </location>
</feature>
<dbReference type="InterPro" id="IPR018392">
    <property type="entry name" value="LysM"/>
</dbReference>
<evidence type="ECO:0000313" key="4">
    <source>
        <dbReference type="EMBL" id="KAK6160531.1"/>
    </source>
</evidence>
<dbReference type="EMBL" id="JABTTQ020000003">
    <property type="protein sequence ID" value="KAK6160531.1"/>
    <property type="molecule type" value="Genomic_DNA"/>
</dbReference>
<dbReference type="PANTHER" id="PTHR20932">
    <property type="entry name" value="LYSM AND PUTATIVE PEPTIDOGLYCAN-BINDING DOMAIN-CONTAINING PROTEIN"/>
    <property type="match status" value="1"/>
</dbReference>
<feature type="compositionally biased region" description="Basic and acidic residues" evidence="1">
    <location>
        <begin position="247"/>
        <end position="268"/>
    </location>
</feature>
<dbReference type="InterPro" id="IPR045030">
    <property type="entry name" value="LYSM1-4"/>
</dbReference>
<dbReference type="SUPFAM" id="SSF54106">
    <property type="entry name" value="LysM domain"/>
    <property type="match status" value="1"/>
</dbReference>
<keyword evidence="5" id="KW-1185">Reference proteome</keyword>
<sequence>MGKERSADDDNGEMDFIDRSAVGSSSPSRSLPISSAAVGVGLNGRVNYILHTVSKFDTLAGVAIKYGVEVADIKRLNGLVTDLQMFALKTLQIPLPGRHPPSPSLCNSHDPCQRPSSSDQTPSNRRHSDLFDSFQSLKLKSSSERKVSPAMSSLQGYYGLRQADQKAAAEGFDMAAYRNGGAHCVEDGPFSTPSSLSHHRLSHHRKSKSVANGLMLANGGLLDPLLSQDAESNSSSDKWIEKLLRRRQNSEADFTSRPKEKLLKEENSSRSAISALTGKRGLALRPKSATRNVDVESGGPNPIPLNLGDSFITDTVNGVRKSSSTSSLQDSDNGTLSSIWLTSKWNLKPDFQALSSAAIMPMFDGLPKPMSRRNKAALD</sequence>
<feature type="domain" description="LysM" evidence="2">
    <location>
        <begin position="49"/>
        <end position="93"/>
    </location>
</feature>
<feature type="region of interest" description="Disordered" evidence="1">
    <location>
        <begin position="99"/>
        <end position="128"/>
    </location>
</feature>
<protein>
    <recommendedName>
        <fullName evidence="2">LysM domain-containing protein</fullName>
    </recommendedName>
</protein>
<dbReference type="Proteomes" id="UP001318860">
    <property type="component" value="Unassembled WGS sequence"/>
</dbReference>
<feature type="region of interest" description="Disordered" evidence="1">
    <location>
        <begin position="1"/>
        <end position="33"/>
    </location>
</feature>
<dbReference type="Gene3D" id="3.10.350.10">
    <property type="entry name" value="LysM domain"/>
    <property type="match status" value="1"/>
</dbReference>
<feature type="region of interest" description="Disordered" evidence="1">
    <location>
        <begin position="247"/>
        <end position="301"/>
    </location>
</feature>
<accession>A0ABR0XNC2</accession>
<organism evidence="4 5">
    <name type="scientific">Rehmannia glutinosa</name>
    <name type="common">Chinese foxglove</name>
    <dbReference type="NCBI Taxonomy" id="99300"/>
    <lineage>
        <taxon>Eukaryota</taxon>
        <taxon>Viridiplantae</taxon>
        <taxon>Streptophyta</taxon>
        <taxon>Embryophyta</taxon>
        <taxon>Tracheophyta</taxon>
        <taxon>Spermatophyta</taxon>
        <taxon>Magnoliopsida</taxon>
        <taxon>eudicotyledons</taxon>
        <taxon>Gunneridae</taxon>
        <taxon>Pentapetalae</taxon>
        <taxon>asterids</taxon>
        <taxon>lamiids</taxon>
        <taxon>Lamiales</taxon>
        <taxon>Orobanchaceae</taxon>
        <taxon>Rehmannieae</taxon>
        <taxon>Rehmannia</taxon>
    </lineage>
</organism>
<comment type="caution">
    <text evidence="4">The sequence shown here is derived from an EMBL/GenBank/DDBJ whole genome shotgun (WGS) entry which is preliminary data.</text>
</comment>
<dbReference type="InterPro" id="IPR036779">
    <property type="entry name" value="LysM_dom_sf"/>
</dbReference>
<dbReference type="PANTHER" id="PTHR20932:SF55">
    <property type="entry name" value="LYSM DOMAIN-CONTAINING PROTEIN"/>
    <property type="match status" value="1"/>
</dbReference>